<feature type="transmembrane region" description="Helical" evidence="6">
    <location>
        <begin position="406"/>
        <end position="425"/>
    </location>
</feature>
<comment type="similarity">
    <text evidence="2">Belongs to the battenin family.</text>
</comment>
<evidence type="ECO:0000256" key="4">
    <source>
        <dbReference type="ARBA" id="ARBA00022989"/>
    </source>
</evidence>
<keyword evidence="3 6" id="KW-0812">Transmembrane</keyword>
<dbReference type="Proteomes" id="UP000318821">
    <property type="component" value="Unassembled WGS sequence"/>
</dbReference>
<gene>
    <name evidence="7" type="ORF">CGC20_16815</name>
</gene>
<dbReference type="GO" id="GO:0012505">
    <property type="term" value="C:endomembrane system"/>
    <property type="evidence" value="ECO:0007669"/>
    <property type="project" value="UniProtKB-SubCell"/>
</dbReference>
<dbReference type="Pfam" id="PF02487">
    <property type="entry name" value="CLN3"/>
    <property type="match status" value="1"/>
</dbReference>
<dbReference type="VEuPathDB" id="TriTrypDB:LdBPK_061360.1"/>
<dbReference type="PANTHER" id="PTHR10981:SF7">
    <property type="entry name" value="BATTENIN"/>
    <property type="match status" value="1"/>
</dbReference>
<evidence type="ECO:0000313" key="8">
    <source>
        <dbReference type="Proteomes" id="UP000318821"/>
    </source>
</evidence>
<feature type="transmembrane region" description="Helical" evidence="6">
    <location>
        <begin position="75"/>
        <end position="95"/>
    </location>
</feature>
<feature type="transmembrane region" description="Helical" evidence="6">
    <location>
        <begin position="107"/>
        <end position="125"/>
    </location>
</feature>
<dbReference type="AlphaFoldDB" id="A0A504Y079"/>
<dbReference type="VEuPathDB" id="TriTrypDB:LDHU3_06.1540"/>
<evidence type="ECO:0000313" key="7">
    <source>
        <dbReference type="EMBL" id="TPP54151.1"/>
    </source>
</evidence>
<dbReference type="InterPro" id="IPR003492">
    <property type="entry name" value="Battenin_disease_Cln3"/>
</dbReference>
<feature type="transmembrane region" description="Helical" evidence="6">
    <location>
        <begin position="137"/>
        <end position="159"/>
    </location>
</feature>
<evidence type="ECO:0000256" key="2">
    <source>
        <dbReference type="ARBA" id="ARBA00007467"/>
    </source>
</evidence>
<dbReference type="InterPro" id="IPR036259">
    <property type="entry name" value="MFS_trans_sf"/>
</dbReference>
<comment type="caution">
    <text evidence="7">The sequence shown here is derived from an EMBL/GenBank/DDBJ whole genome shotgun (WGS) entry which is preliminary data.</text>
</comment>
<feature type="transmembrane region" description="Helical" evidence="6">
    <location>
        <begin position="364"/>
        <end position="386"/>
    </location>
</feature>
<proteinExistence type="inferred from homology"/>
<dbReference type="SUPFAM" id="SSF103473">
    <property type="entry name" value="MFS general substrate transporter"/>
    <property type="match status" value="1"/>
</dbReference>
<protein>
    <submittedName>
        <fullName evidence="7">CLN3 family protein</fullName>
    </submittedName>
</protein>
<feature type="transmembrane region" description="Helical" evidence="6">
    <location>
        <begin position="165"/>
        <end position="185"/>
    </location>
</feature>
<reference evidence="8" key="1">
    <citation type="submission" date="2019-02" db="EMBL/GenBank/DDBJ databases">
        <title>FDA dAtabase for Regulatory Grade micrObial Sequences (FDA-ARGOS): Supporting development and validation of Infectious Disease Dx tests.</title>
        <authorList>
            <person name="Duncan R."/>
            <person name="Fisher C."/>
            <person name="Tallon L."/>
            <person name="Sadzewicz L."/>
            <person name="Sengamalay N."/>
            <person name="Ott S."/>
            <person name="Godinez A."/>
            <person name="Nagaraj S."/>
            <person name="Vavikolanu K."/>
            <person name="Vyas G."/>
            <person name="Nadendla S."/>
            <person name="Aluvathingal J."/>
            <person name="Sichtig H."/>
        </authorList>
    </citation>
    <scope>NUCLEOTIDE SEQUENCE [LARGE SCALE GENOMIC DNA]</scope>
    <source>
        <strain evidence="8">FDAARGOS_360</strain>
    </source>
</reference>
<keyword evidence="4 6" id="KW-1133">Transmembrane helix</keyword>
<comment type="subcellular location">
    <subcellularLocation>
        <location evidence="1">Endomembrane system</location>
        <topology evidence="1">Multi-pass membrane protein</topology>
    </subcellularLocation>
</comment>
<dbReference type="EMBL" id="RHLD01000030">
    <property type="protein sequence ID" value="TPP54151.1"/>
    <property type="molecule type" value="Genomic_DNA"/>
</dbReference>
<feature type="transmembrane region" description="Helical" evidence="6">
    <location>
        <begin position="437"/>
        <end position="455"/>
    </location>
</feature>
<name>A0A504Y079_LEIDO</name>
<feature type="transmembrane region" description="Helical" evidence="6">
    <location>
        <begin position="614"/>
        <end position="636"/>
    </location>
</feature>
<dbReference type="GO" id="GO:0016020">
    <property type="term" value="C:membrane"/>
    <property type="evidence" value="ECO:0007669"/>
    <property type="project" value="InterPro"/>
</dbReference>
<organism evidence="7 8">
    <name type="scientific">Leishmania donovani</name>
    <dbReference type="NCBI Taxonomy" id="5661"/>
    <lineage>
        <taxon>Eukaryota</taxon>
        <taxon>Discoba</taxon>
        <taxon>Euglenozoa</taxon>
        <taxon>Kinetoplastea</taxon>
        <taxon>Metakinetoplastina</taxon>
        <taxon>Trypanosomatida</taxon>
        <taxon>Trypanosomatidae</taxon>
        <taxon>Leishmaniinae</taxon>
        <taxon>Leishmania</taxon>
    </lineage>
</organism>
<evidence type="ECO:0000256" key="1">
    <source>
        <dbReference type="ARBA" id="ARBA00004127"/>
    </source>
</evidence>
<evidence type="ECO:0000256" key="6">
    <source>
        <dbReference type="SAM" id="Phobius"/>
    </source>
</evidence>
<keyword evidence="5 6" id="KW-0472">Membrane</keyword>
<dbReference type="PANTHER" id="PTHR10981">
    <property type="entry name" value="BATTENIN"/>
    <property type="match status" value="1"/>
</dbReference>
<dbReference type="VEuPathDB" id="TriTrypDB:LdCL_220005000"/>
<dbReference type="GO" id="GO:0005773">
    <property type="term" value="C:vacuole"/>
    <property type="evidence" value="ECO:0007669"/>
    <property type="project" value="UniProtKB-ARBA"/>
</dbReference>
<evidence type="ECO:0000256" key="3">
    <source>
        <dbReference type="ARBA" id="ARBA00022692"/>
    </source>
</evidence>
<feature type="transmembrane region" description="Helical" evidence="6">
    <location>
        <begin position="206"/>
        <end position="227"/>
    </location>
</feature>
<evidence type="ECO:0000256" key="5">
    <source>
        <dbReference type="ARBA" id="ARBA00023136"/>
    </source>
</evidence>
<dbReference type="PRINTS" id="PR01315">
    <property type="entry name" value="BATTENIN"/>
</dbReference>
<sequence length="707" mass="78542">MRGIDGKGESSREGVEVDVVTGVVAEDLRKDGVVDNQSILLAQNEPSSVEEGERYKRDATTVHRLFKRTIIRNSVFLWLVGFINNFHYCLVMSAAASLAEGYGLKKLVALITWANIFFGIFARILNMFIANRVSYNLRITAMALSSLLGIFFVSFATPMGGHNNVAAFVVMLIGVVLLGTASNYGESVMLTFVQRYPDSIVGAWSSGTGISGVAASLIFLGLTSAGLTQQQTFLVSTPLCIIYWLCFMLGMVSPRKVLVATRTNGKREDIIIYCLEGEEDAHICLLRERALARQDVVSVSEDYEIKMIMNIRAVPWHRSPVVHKPEPIAEEGDGLYYPCCRVICGCCSPSNGLRRWWRDVGPDLIFMHNTMIWFFFNLAVVYIAEYAAQLMAPFSFYCEPEWKDNFWVKNSYVVCQFCYQLGVLISRSSLLIVKIPYVGIISIIQVVNAVCWIVQARVMYIKSNTKSRQVGLSFILFAWMIFIGLMGGASYVNVLYLILKRSTTLREREEREAVEAYLTSKGHDVSQCRYAEDSEPRKKAADERAAPVVAKLERKPMNEIMPQPSQCDTASAAPQAQILGLPLTQEERDAIKAIHCNLNDVWAARREMGMNIGALYATVGITLGTVVDLIFTNTMLKHTNALQMWGDFYAFFLSVDRSGSVCAALIRTSASSMTSEVASSPEPKHDALMAKLGTGRAFLMGTVILAS</sequence>
<feature type="transmembrane region" description="Helical" evidence="6">
    <location>
        <begin position="233"/>
        <end position="252"/>
    </location>
</feature>
<feature type="transmembrane region" description="Helical" evidence="6">
    <location>
        <begin position="475"/>
        <end position="499"/>
    </location>
</feature>
<accession>A0A504Y079</accession>